<dbReference type="PANTHER" id="PTHR12138">
    <property type="entry name" value="PRIMATE-EXPANDED PROTEIN FAMILY"/>
    <property type="match status" value="1"/>
</dbReference>
<feature type="region of interest" description="Disordered" evidence="1">
    <location>
        <begin position="1"/>
        <end position="85"/>
    </location>
</feature>
<dbReference type="GeneTree" id="ENSGT01150000286943"/>
<organism evidence="2 3">
    <name type="scientific">Macaca mulatta</name>
    <name type="common">Rhesus macaque</name>
    <dbReference type="NCBI Taxonomy" id="9544"/>
    <lineage>
        <taxon>Eukaryota</taxon>
        <taxon>Metazoa</taxon>
        <taxon>Chordata</taxon>
        <taxon>Craniata</taxon>
        <taxon>Vertebrata</taxon>
        <taxon>Euteleostomi</taxon>
        <taxon>Mammalia</taxon>
        <taxon>Eutheria</taxon>
        <taxon>Euarchontoglires</taxon>
        <taxon>Primates</taxon>
        <taxon>Haplorrhini</taxon>
        <taxon>Catarrhini</taxon>
        <taxon>Cercopithecidae</taxon>
        <taxon>Cercopithecinae</taxon>
        <taxon>Macaca</taxon>
    </lineage>
</organism>
<proteinExistence type="predicted"/>
<dbReference type="PANTHER" id="PTHR12138:SF135">
    <property type="entry name" value="SAM DOMAIN-CONTAINING PROTEIN"/>
    <property type="match status" value="1"/>
</dbReference>
<evidence type="ECO:0000313" key="2">
    <source>
        <dbReference type="Ensembl" id="ENSMMUP00000065002.1"/>
    </source>
</evidence>
<reference evidence="2" key="2">
    <citation type="submission" date="2019-01" db="EMBL/GenBank/DDBJ databases">
        <authorList>
            <person name="Graves T."/>
            <person name="Eichler E.E."/>
            <person name="Wilson R.K."/>
        </authorList>
    </citation>
    <scope>NUCLEOTIDE SEQUENCE [LARGE SCALE GENOMIC DNA]</scope>
    <source>
        <strain evidence="2">17573</strain>
    </source>
</reference>
<feature type="compositionally biased region" description="Basic and acidic residues" evidence="1">
    <location>
        <begin position="68"/>
        <end position="80"/>
    </location>
</feature>
<evidence type="ECO:0000256" key="1">
    <source>
        <dbReference type="SAM" id="MobiDB-lite"/>
    </source>
</evidence>
<keyword evidence="3" id="KW-1185">Reference proteome</keyword>
<feature type="compositionally biased region" description="Polar residues" evidence="1">
    <location>
        <begin position="1"/>
        <end position="14"/>
    </location>
</feature>
<name>A0A5F7ZK48_MACMU</name>
<evidence type="ECO:0000313" key="3">
    <source>
        <dbReference type="Proteomes" id="UP000006718"/>
    </source>
</evidence>
<dbReference type="Proteomes" id="UP000006718">
    <property type="component" value="Chromosome 19"/>
</dbReference>
<dbReference type="ExpressionAtlas" id="A0A5F7ZK48">
    <property type="expression patterns" value="baseline"/>
</dbReference>
<dbReference type="Ensembl" id="ENSMMUT00000100769.1">
    <property type="protein sequence ID" value="ENSMMUP00000065002.1"/>
    <property type="gene ID" value="ENSMMUG00000059530.1"/>
</dbReference>
<dbReference type="VEuPathDB" id="HostDB:ENSMMUG00000059530"/>
<protein>
    <submittedName>
        <fullName evidence="2">Uncharacterized protein</fullName>
    </submittedName>
</protein>
<accession>A0A5F7ZK48</accession>
<dbReference type="InParanoid" id="A0A5F7ZK48"/>
<sequence>MENGALSGSLQKGSDATRGGEVKGQQSRQWQPKGGRLCGADFHEPSPPPSHFPRARECRCKHTSGSRSLEETSKTKRHLESTSPALPSAPEWILSVLDVSMPAMSRRAEQEIPFCFLFCFVLFWRRSLAMLPSLECSGAISAHCNLHLPGSSNSPASASRVAGITGAHLTNFCIFSTDGVLLCWPGWSQTPGLKQSACLGLPTYWDNRRKPPCLAPFFPSILRQGLSLLPRLGYSGVITAYCSLHLPGSDKPPNSASQVAGTTGACYHTWLIFFFFFNLCRDGVLPCCPGLVLNSWAQAILPPQPPKALGS</sequence>
<dbReference type="Bgee" id="ENSMMUG00000059530">
    <property type="expression patterns" value="Expressed in adult mammalian kidney and 19 other cell types or tissues"/>
</dbReference>
<reference evidence="2" key="3">
    <citation type="submission" date="2025-08" db="UniProtKB">
        <authorList>
            <consortium name="Ensembl"/>
        </authorList>
    </citation>
    <scope>IDENTIFICATION</scope>
    <source>
        <strain evidence="2">17573</strain>
    </source>
</reference>
<dbReference type="STRING" id="9544.ENSMMUP00000065002"/>
<dbReference type="AlphaFoldDB" id="A0A5F7ZK48"/>
<reference evidence="2" key="4">
    <citation type="submission" date="2025-09" db="UniProtKB">
        <authorList>
            <consortium name="Ensembl"/>
        </authorList>
    </citation>
    <scope>IDENTIFICATION</scope>
    <source>
        <strain evidence="2">17573</strain>
    </source>
</reference>
<reference evidence="3" key="1">
    <citation type="journal article" date="2007" name="Science">
        <title>Evolutionary and biomedical insights from the rhesus macaque genome.</title>
        <authorList>
            <person name="Gibbs R.A."/>
            <person name="Rogers J."/>
            <person name="Katze M.G."/>
            <person name="Bumgarner R."/>
            <person name="Weinstock G.M."/>
            <person name="Mardis E.R."/>
            <person name="Remington K.A."/>
            <person name="Strausberg R.L."/>
            <person name="Venter J.C."/>
            <person name="Wilson R.K."/>
            <person name="Batzer M.A."/>
            <person name="Bustamante C.D."/>
            <person name="Eichler E.E."/>
            <person name="Hahn M.W."/>
            <person name="Hardison R.C."/>
            <person name="Makova K.D."/>
            <person name="Miller W."/>
            <person name="Milosavljevic A."/>
            <person name="Palermo R.E."/>
            <person name="Siepel A."/>
            <person name="Sikela J.M."/>
            <person name="Attaway T."/>
            <person name="Bell S."/>
            <person name="Bernard K.E."/>
            <person name="Buhay C.J."/>
            <person name="Chandrabose M.N."/>
            <person name="Dao M."/>
            <person name="Davis C."/>
            <person name="Delehaunty K.D."/>
            <person name="Ding Y."/>
            <person name="Dinh H.H."/>
            <person name="Dugan-Rocha S."/>
            <person name="Fulton L.A."/>
            <person name="Gabisi R.A."/>
            <person name="Garner T.T."/>
            <person name="Godfrey J."/>
            <person name="Hawes A.C."/>
            <person name="Hernandez J."/>
            <person name="Hines S."/>
            <person name="Holder M."/>
            <person name="Hume J."/>
            <person name="Jhangiani S.N."/>
            <person name="Joshi V."/>
            <person name="Khan Z.M."/>
            <person name="Kirkness E.F."/>
            <person name="Cree A."/>
            <person name="Fowler R.G."/>
            <person name="Lee S."/>
            <person name="Lewis L.R."/>
            <person name="Li Z."/>
            <person name="Liu Y.-S."/>
            <person name="Moore S.M."/>
            <person name="Muzny D."/>
            <person name="Nazareth L.V."/>
            <person name="Ngo D.N."/>
            <person name="Okwuonu G.O."/>
            <person name="Pai G."/>
            <person name="Parker D."/>
            <person name="Paul H.A."/>
            <person name="Pfannkoch C."/>
            <person name="Pohl C.S."/>
            <person name="Rogers Y.-H.C."/>
            <person name="Ruiz S.J."/>
            <person name="Sabo A."/>
            <person name="Santibanez J."/>
            <person name="Schneider B.W."/>
            <person name="Smith S.M."/>
            <person name="Sodergren E."/>
            <person name="Svatek A.F."/>
            <person name="Utterback T.R."/>
            <person name="Vattathil S."/>
            <person name="Warren W."/>
            <person name="White C.S."/>
            <person name="Chinwalla A.T."/>
            <person name="Feng Y."/>
            <person name="Halpern A.L."/>
            <person name="Hillier L.W."/>
            <person name="Huang X."/>
            <person name="Minx P."/>
            <person name="Nelson J.O."/>
            <person name="Pepin K.H."/>
            <person name="Qin X."/>
            <person name="Sutton G.G."/>
            <person name="Venter E."/>
            <person name="Walenz B.P."/>
            <person name="Wallis J.W."/>
            <person name="Worley K.C."/>
            <person name="Yang S.-P."/>
            <person name="Jones S.M."/>
            <person name="Marra M.A."/>
            <person name="Rocchi M."/>
            <person name="Schein J.E."/>
            <person name="Baertsch R."/>
            <person name="Clarke L."/>
            <person name="Csuros M."/>
            <person name="Glasscock J."/>
            <person name="Harris R.A."/>
            <person name="Havlak P."/>
            <person name="Jackson A.R."/>
            <person name="Jiang H."/>
            <person name="Liu Y."/>
            <person name="Messina D.N."/>
            <person name="Shen Y."/>
            <person name="Song H.X.-Z."/>
            <person name="Wylie T."/>
            <person name="Zhang L."/>
            <person name="Birney E."/>
            <person name="Han K."/>
            <person name="Konkel M.K."/>
            <person name="Lee J."/>
            <person name="Smit A.F.A."/>
            <person name="Ullmer B."/>
            <person name="Wang H."/>
            <person name="Xing J."/>
            <person name="Burhans R."/>
            <person name="Cheng Z."/>
            <person name="Karro J.E."/>
            <person name="Ma J."/>
            <person name="Raney B."/>
            <person name="She X."/>
            <person name="Cox M.J."/>
            <person name="Demuth J.P."/>
            <person name="Dumas L.J."/>
            <person name="Han S.-G."/>
            <person name="Hopkins J."/>
            <person name="Karimpour-Fard A."/>
            <person name="Kim Y.H."/>
            <person name="Pollack J.R."/>
            <person name="Vinar T."/>
            <person name="Addo-Quaye C."/>
            <person name="Degenhardt J."/>
            <person name="Denby A."/>
            <person name="Hubisz M.J."/>
            <person name="Indap A."/>
            <person name="Kosiol C."/>
            <person name="Lahn B.T."/>
            <person name="Lawson H.A."/>
            <person name="Marklein A."/>
            <person name="Nielsen R."/>
            <person name="Vallender E.J."/>
            <person name="Clark A.G."/>
            <person name="Ferguson B."/>
            <person name="Hernandez R.D."/>
            <person name="Hirani K."/>
            <person name="Kehrer-Sawatzki H."/>
            <person name="Kolb J."/>
            <person name="Patil S."/>
            <person name="Pu L.-L."/>
            <person name="Ren Y."/>
            <person name="Smith D.G."/>
            <person name="Wheeler D.A."/>
            <person name="Schenck I."/>
            <person name="Ball E.V."/>
            <person name="Chen R."/>
            <person name="Cooper D.N."/>
            <person name="Giardine B."/>
            <person name="Hsu F."/>
            <person name="Kent W.J."/>
            <person name="Lesk A."/>
            <person name="Nelson D.L."/>
            <person name="O'brien W.E."/>
            <person name="Pruefer K."/>
            <person name="Stenson P.D."/>
            <person name="Wallace J.C."/>
            <person name="Ke H."/>
            <person name="Liu X.-M."/>
            <person name="Wang P."/>
            <person name="Xiang A.P."/>
            <person name="Yang F."/>
            <person name="Barber G.P."/>
            <person name="Haussler D."/>
            <person name="Karolchik D."/>
            <person name="Kern A.D."/>
            <person name="Kuhn R.M."/>
            <person name="Smith K.E."/>
            <person name="Zwieg A.S."/>
        </authorList>
    </citation>
    <scope>NUCLEOTIDE SEQUENCE [LARGE SCALE GENOMIC DNA]</scope>
    <source>
        <strain evidence="3">17573</strain>
    </source>
</reference>